<dbReference type="OrthoDB" id="56224at2"/>
<dbReference type="InterPro" id="IPR003325">
    <property type="entry name" value="TerD"/>
</dbReference>
<evidence type="ECO:0000313" key="3">
    <source>
        <dbReference type="EMBL" id="SDQ48334.1"/>
    </source>
</evidence>
<dbReference type="Gene3D" id="2.60.60.30">
    <property type="entry name" value="sav2460 like domains"/>
    <property type="match status" value="1"/>
</dbReference>
<dbReference type="PANTHER" id="PTHR32097:SF4">
    <property type="entry name" value="GENERAL STRESS PROTEIN 16U"/>
    <property type="match status" value="1"/>
</dbReference>
<organism evidence="3 4">
    <name type="scientific">Tsukamurella pulmonis</name>
    <dbReference type="NCBI Taxonomy" id="47312"/>
    <lineage>
        <taxon>Bacteria</taxon>
        <taxon>Bacillati</taxon>
        <taxon>Actinomycetota</taxon>
        <taxon>Actinomycetes</taxon>
        <taxon>Mycobacteriales</taxon>
        <taxon>Tsukamurellaceae</taxon>
        <taxon>Tsukamurella</taxon>
    </lineage>
</organism>
<dbReference type="AlphaFoldDB" id="A0A1H1B8P5"/>
<accession>A0A1H1B8P5</accession>
<sequence>MSEPYVLAKGGNVGVEAVFGDSSAHVVVAVEARIASDSRVIPTDVSVLILGAGGKVRSNDDLVFYNQPSGADGAVRLTETSSSDDGDTTMIAVEVDLAGLPESVDRVLVAASIDSEADSSATFGAADTVRMAVSAPGDRDDVRITSELSGLSDERALVFGEIYRRDSDWKIRAVGQGYSAGLSGLVTEFGIDVDDAEDRGMGDEVSVVENERGREAAEEVPARADAAVALARRRKPVAKIPADWKERLSPGLPSAVHAELWQRARLFPTVGIRSSAEQEGRTTSVLLSVMSVVPDFGRRIVGLLGAPRGRVETFSEVAFSLAGHDYRPDGVIRVTRGAKEWTALVEVKTAKGSLGNDQVESYIKLARAKGYDAVVTISCDLTVSSSELPFRLESRPPKSVSVFHLSWEAIVTEAALQYASETGDRVQQRLLEELLLYAADQQSGMWSFGDMGRHWVKVRDGIADGTLAATDVATSEICSRFDHLTCHAAMQLTSLTGRTVVAQIPRATGDSVSRAKQLADSGEVFGSLKISGATAPLIINANLARLRIGCSQSVVAPRSGRTSTKVNWLIRQLSAAPPRLRIAAHHFGSRTEVTSALLETVRDDPTVLLPQGGRDIREFTITAEASMGSKRSATENGFVSSLITLVNTFHRDVTEVVKVPRQDA</sequence>
<dbReference type="InterPro" id="IPR051324">
    <property type="entry name" value="Stress/Tellurium_Resist"/>
</dbReference>
<dbReference type="CDD" id="cd06974">
    <property type="entry name" value="TerD_like"/>
    <property type="match status" value="1"/>
</dbReference>
<dbReference type="Proteomes" id="UP000183053">
    <property type="component" value="Unassembled WGS sequence"/>
</dbReference>
<dbReference type="RefSeq" id="WP_068564805.1">
    <property type="nucleotide sequence ID" value="NZ_FNLF01000002.1"/>
</dbReference>
<evidence type="ECO:0000313" key="4">
    <source>
        <dbReference type="Proteomes" id="UP000183053"/>
    </source>
</evidence>
<dbReference type="STRING" id="47312.SAMN04489765_0594"/>
<protein>
    <submittedName>
        <fullName evidence="3">Stress response protein SCP2</fullName>
    </submittedName>
</protein>
<name>A0A1H1B8P5_9ACTN</name>
<dbReference type="PANTHER" id="PTHR32097">
    <property type="entry name" value="CAMP-BINDING PROTEIN 1-RELATED"/>
    <property type="match status" value="1"/>
</dbReference>
<comment type="similarity">
    <text evidence="1">Belongs to the CAPAB/TerDEXZ family.</text>
</comment>
<evidence type="ECO:0000256" key="1">
    <source>
        <dbReference type="ARBA" id="ARBA00008775"/>
    </source>
</evidence>
<gene>
    <name evidence="3" type="ORF">SAMN04489765_0594</name>
</gene>
<keyword evidence="4" id="KW-1185">Reference proteome</keyword>
<dbReference type="EMBL" id="FNLF01000002">
    <property type="protein sequence ID" value="SDQ48334.1"/>
    <property type="molecule type" value="Genomic_DNA"/>
</dbReference>
<proteinExistence type="inferred from homology"/>
<reference evidence="4" key="1">
    <citation type="submission" date="2016-10" db="EMBL/GenBank/DDBJ databases">
        <authorList>
            <person name="Varghese N."/>
            <person name="Submissions S."/>
        </authorList>
    </citation>
    <scope>NUCLEOTIDE SEQUENCE [LARGE SCALE GENOMIC DNA]</scope>
    <source>
        <strain evidence="4">DSM 44142</strain>
    </source>
</reference>
<evidence type="ECO:0000259" key="2">
    <source>
        <dbReference type="Pfam" id="PF02342"/>
    </source>
</evidence>
<dbReference type="Pfam" id="PF02342">
    <property type="entry name" value="TerD"/>
    <property type="match status" value="1"/>
</dbReference>
<feature type="domain" description="TerD" evidence="2">
    <location>
        <begin position="7"/>
        <end position="189"/>
    </location>
</feature>